<dbReference type="RefSeq" id="WP_078761481.1">
    <property type="nucleotide sequence ID" value="NZ_FUWS01000005.1"/>
</dbReference>
<feature type="compositionally biased region" description="Polar residues" evidence="1">
    <location>
        <begin position="263"/>
        <end position="286"/>
    </location>
</feature>
<name>A0A1T4QBM1_9ACTN</name>
<feature type="region of interest" description="Disordered" evidence="1">
    <location>
        <begin position="56"/>
        <end position="81"/>
    </location>
</feature>
<feature type="region of interest" description="Disordered" evidence="1">
    <location>
        <begin position="249"/>
        <end position="286"/>
    </location>
</feature>
<dbReference type="STRING" id="1122192.SAMN02745673_02137"/>
<dbReference type="Proteomes" id="UP000190637">
    <property type="component" value="Unassembled WGS sequence"/>
</dbReference>
<evidence type="ECO:0000256" key="2">
    <source>
        <dbReference type="SAM" id="SignalP"/>
    </source>
</evidence>
<feature type="signal peptide" evidence="2">
    <location>
        <begin position="1"/>
        <end position="25"/>
    </location>
</feature>
<protein>
    <recommendedName>
        <fullName evidence="5">PKD domain-containing protein</fullName>
    </recommendedName>
</protein>
<evidence type="ECO:0000313" key="3">
    <source>
        <dbReference type="EMBL" id="SKA01027.1"/>
    </source>
</evidence>
<organism evidence="3 4">
    <name type="scientific">Marinactinospora thermotolerans DSM 45154</name>
    <dbReference type="NCBI Taxonomy" id="1122192"/>
    <lineage>
        <taxon>Bacteria</taxon>
        <taxon>Bacillati</taxon>
        <taxon>Actinomycetota</taxon>
        <taxon>Actinomycetes</taxon>
        <taxon>Streptosporangiales</taxon>
        <taxon>Nocardiopsidaceae</taxon>
        <taxon>Marinactinospora</taxon>
    </lineage>
</organism>
<evidence type="ECO:0000256" key="1">
    <source>
        <dbReference type="SAM" id="MobiDB-lite"/>
    </source>
</evidence>
<evidence type="ECO:0000313" key="4">
    <source>
        <dbReference type="Proteomes" id="UP000190637"/>
    </source>
</evidence>
<reference evidence="3 4" key="1">
    <citation type="submission" date="2017-02" db="EMBL/GenBank/DDBJ databases">
        <authorList>
            <person name="Peterson S.W."/>
        </authorList>
    </citation>
    <scope>NUCLEOTIDE SEQUENCE [LARGE SCALE GENOMIC DNA]</scope>
    <source>
        <strain evidence="3 4">DSM 45154</strain>
    </source>
</reference>
<sequence>MLRRTSATAVAITAIAMMSASPAHAQPTSSSSFLSQIECGTNGGSGCSVLLRWLQERGGSPGTPSTGGQNGSQSGGGSEWDAIDWDAIDWDAVDWDAVDWDAIDWDAIDYSGQGEEGEPPVDPELLIQESMDSFEVPAPEIVTSPSPDSPILVRTPVWFWLDQESWEPATASAVIPGWSLNITATPTQVKWILGDGTEMVCEGPGTPFDPQQHEPDAESPDCGHVYERSSIGEPDEMFTVRAEISWGVDWDSSDGGSGEMAPITTSSEIDLRVQESQSLVTDAGQN</sequence>
<keyword evidence="4" id="KW-1185">Reference proteome</keyword>
<feature type="chain" id="PRO_5012730186" description="PKD domain-containing protein" evidence="2">
    <location>
        <begin position="26"/>
        <end position="286"/>
    </location>
</feature>
<evidence type="ECO:0008006" key="5">
    <source>
        <dbReference type="Google" id="ProtNLM"/>
    </source>
</evidence>
<dbReference type="EMBL" id="FUWS01000005">
    <property type="protein sequence ID" value="SKA01027.1"/>
    <property type="molecule type" value="Genomic_DNA"/>
</dbReference>
<dbReference type="OrthoDB" id="3742379at2"/>
<gene>
    <name evidence="3" type="ORF">SAMN02745673_02137</name>
</gene>
<accession>A0A1T4QBM1</accession>
<proteinExistence type="predicted"/>
<feature type="compositionally biased region" description="Gly residues" evidence="1">
    <location>
        <begin position="68"/>
        <end position="78"/>
    </location>
</feature>
<keyword evidence="2" id="KW-0732">Signal</keyword>
<dbReference type="AlphaFoldDB" id="A0A1T4QBM1"/>